<proteinExistence type="predicted"/>
<comment type="caution">
    <text evidence="2">The sequence shown here is derived from an EMBL/GenBank/DDBJ whole genome shotgun (WGS) entry which is preliminary data.</text>
</comment>
<gene>
    <name evidence="2" type="ORF">SMN809_LOCUS3740</name>
</gene>
<dbReference type="AlphaFoldDB" id="A0A8S2KB53"/>
<evidence type="ECO:0000256" key="1">
    <source>
        <dbReference type="SAM" id="SignalP"/>
    </source>
</evidence>
<keyword evidence="1" id="KW-0732">Signal</keyword>
<feature type="signal peptide" evidence="1">
    <location>
        <begin position="1"/>
        <end position="24"/>
    </location>
</feature>
<feature type="chain" id="PRO_5035814355" evidence="1">
    <location>
        <begin position="25"/>
        <end position="65"/>
    </location>
</feature>
<name>A0A8S2KB53_9BILA</name>
<feature type="non-terminal residue" evidence="2">
    <location>
        <position position="65"/>
    </location>
</feature>
<evidence type="ECO:0000313" key="3">
    <source>
        <dbReference type="Proteomes" id="UP000676336"/>
    </source>
</evidence>
<evidence type="ECO:0000313" key="2">
    <source>
        <dbReference type="EMBL" id="CAF3846090.1"/>
    </source>
</evidence>
<accession>A0A8S2KB53</accession>
<protein>
    <submittedName>
        <fullName evidence="2">Uncharacterized protein</fullName>
    </submittedName>
</protein>
<sequence>MNFNISIQLVLHLILCDWTYYVYSASSSSAFASSVKLINRKGDSGMNSRKHKVSATNAIDIDDDI</sequence>
<dbReference type="Proteomes" id="UP000676336">
    <property type="component" value="Unassembled WGS sequence"/>
</dbReference>
<organism evidence="2 3">
    <name type="scientific">Rotaria magnacalcarata</name>
    <dbReference type="NCBI Taxonomy" id="392030"/>
    <lineage>
        <taxon>Eukaryota</taxon>
        <taxon>Metazoa</taxon>
        <taxon>Spiralia</taxon>
        <taxon>Gnathifera</taxon>
        <taxon>Rotifera</taxon>
        <taxon>Eurotatoria</taxon>
        <taxon>Bdelloidea</taxon>
        <taxon>Philodinida</taxon>
        <taxon>Philodinidae</taxon>
        <taxon>Rotaria</taxon>
    </lineage>
</organism>
<reference evidence="2" key="1">
    <citation type="submission" date="2021-02" db="EMBL/GenBank/DDBJ databases">
        <authorList>
            <person name="Nowell W R."/>
        </authorList>
    </citation>
    <scope>NUCLEOTIDE SEQUENCE</scope>
</reference>
<dbReference type="EMBL" id="CAJOBI010000806">
    <property type="protein sequence ID" value="CAF3846090.1"/>
    <property type="molecule type" value="Genomic_DNA"/>
</dbReference>